<evidence type="ECO:0000256" key="2">
    <source>
        <dbReference type="ARBA" id="ARBA00005695"/>
    </source>
</evidence>
<comment type="caution">
    <text evidence="7">The sequence shown here is derived from an EMBL/GenBank/DDBJ whole genome shotgun (WGS) entry which is preliminary data.</text>
</comment>
<dbReference type="SUPFAM" id="SSF53850">
    <property type="entry name" value="Periplasmic binding protein-like II"/>
    <property type="match status" value="1"/>
</dbReference>
<dbReference type="InterPro" id="IPR039424">
    <property type="entry name" value="SBP_5"/>
</dbReference>
<dbReference type="PANTHER" id="PTHR30290">
    <property type="entry name" value="PERIPLASMIC BINDING COMPONENT OF ABC TRANSPORTER"/>
    <property type="match status" value="1"/>
</dbReference>
<keyword evidence="4 5" id="KW-0732">Signal</keyword>
<evidence type="ECO:0000313" key="7">
    <source>
        <dbReference type="EMBL" id="MXQ06890.1"/>
    </source>
</evidence>
<name>A0A7C9IMU5_9RHOB</name>
<comment type="similarity">
    <text evidence="2">Belongs to the bacterial solute-binding protein 5 family.</text>
</comment>
<reference evidence="7 8" key="1">
    <citation type="submission" date="2019-12" db="EMBL/GenBank/DDBJ databases">
        <authorList>
            <person name="Lee S.D."/>
        </authorList>
    </citation>
    <scope>NUCLEOTIDE SEQUENCE [LARGE SCALE GENOMIC DNA]</scope>
    <source>
        <strain evidence="7 8">GH1-50</strain>
    </source>
</reference>
<feature type="signal peptide" evidence="5">
    <location>
        <begin position="1"/>
        <end position="22"/>
    </location>
</feature>
<sequence length="543" mass="60084">MKTSIFALSTVGLLLTSAASFAAGTHPETGEALADDQTFSYRLLDDVPTLDPQLIEDVSGSHVARQLFEGLLNQNAPGDNIPGVATEWEASEGNTVWTFKLRENAKWSNGDPVTAHDFVYAWQRAADPATASPYAWYMEITEIVNAADIVAGNAAPDTLGVEAVDDYTLKVTLNNPLPYFPSMTTHATLFPTHKGTIEAHGDDWTRPGNLVGNGAYVLESRSLGEGFTMVKNDMYWDAENTIITEINGVIVNDSAQALTRYEAGEYDLLEPVPAGQFPRLQQERPDEAHSVPRLCSYYYAINVSDSGPEALKDERVREALSYAVDRDVIVDQILKGGQTAAYSFTHIATAGFEAPEIDYGTWSQAERDAKAKELIEAARADGVPVDEMGLDILYNTSDQHKQIATLISQMWKQKLGVEAGLENQEWATYLETRSQQDFDVARAAWCADYNEASTFLDLMTTTHGSNDGKYSNAEVDQLMKASKTSDDPQPNYTRVEEIIADEMGMIPIYHYANTFLLDASLKGFPYENAENNWYVKEFYRVAD</sequence>
<dbReference type="GO" id="GO:0043190">
    <property type="term" value="C:ATP-binding cassette (ABC) transporter complex"/>
    <property type="evidence" value="ECO:0007669"/>
    <property type="project" value="InterPro"/>
</dbReference>
<dbReference type="PROSITE" id="PS01040">
    <property type="entry name" value="SBP_BACTERIAL_5"/>
    <property type="match status" value="1"/>
</dbReference>
<keyword evidence="3" id="KW-0813">Transport</keyword>
<dbReference type="GO" id="GO:0015833">
    <property type="term" value="P:peptide transport"/>
    <property type="evidence" value="ECO:0007669"/>
    <property type="project" value="TreeGrafter"/>
</dbReference>
<evidence type="ECO:0000256" key="1">
    <source>
        <dbReference type="ARBA" id="ARBA00004418"/>
    </source>
</evidence>
<dbReference type="Pfam" id="PF00496">
    <property type="entry name" value="SBP_bac_5"/>
    <property type="match status" value="1"/>
</dbReference>
<dbReference type="RefSeq" id="WP_160762802.1">
    <property type="nucleotide sequence ID" value="NZ_WUPT01000001.1"/>
</dbReference>
<dbReference type="InterPro" id="IPR030678">
    <property type="entry name" value="Peptide/Ni-bd"/>
</dbReference>
<reference evidence="7 8" key="2">
    <citation type="submission" date="2020-03" db="EMBL/GenBank/DDBJ databases">
        <title>Kangsaoukella pontilimi gen. nov., sp. nov., a new member of the family Rhodobacteraceae isolated from a tidal mudflat.</title>
        <authorList>
            <person name="Kim I.S."/>
        </authorList>
    </citation>
    <scope>NUCLEOTIDE SEQUENCE [LARGE SCALE GENOMIC DNA]</scope>
    <source>
        <strain evidence="7 8">GH1-50</strain>
    </source>
</reference>
<dbReference type="Gene3D" id="3.40.190.10">
    <property type="entry name" value="Periplasmic binding protein-like II"/>
    <property type="match status" value="1"/>
</dbReference>
<dbReference type="FunFam" id="3.90.76.10:FF:000001">
    <property type="entry name" value="Oligopeptide ABC transporter substrate-binding protein"/>
    <property type="match status" value="1"/>
</dbReference>
<dbReference type="Gene3D" id="3.10.105.10">
    <property type="entry name" value="Dipeptide-binding Protein, Domain 3"/>
    <property type="match status" value="1"/>
</dbReference>
<organism evidence="7 8">
    <name type="scientific">Kangsaoukella pontilimi</name>
    <dbReference type="NCBI Taxonomy" id="2691042"/>
    <lineage>
        <taxon>Bacteria</taxon>
        <taxon>Pseudomonadati</taxon>
        <taxon>Pseudomonadota</taxon>
        <taxon>Alphaproteobacteria</taxon>
        <taxon>Rhodobacterales</taxon>
        <taxon>Paracoccaceae</taxon>
        <taxon>Kangsaoukella</taxon>
    </lineage>
</organism>
<comment type="subcellular location">
    <subcellularLocation>
        <location evidence="1">Periplasm</location>
    </subcellularLocation>
</comment>
<dbReference type="InterPro" id="IPR023765">
    <property type="entry name" value="SBP_5_CS"/>
</dbReference>
<feature type="chain" id="PRO_5028887158" evidence="5">
    <location>
        <begin position="23"/>
        <end position="543"/>
    </location>
</feature>
<accession>A0A7C9IMU5</accession>
<dbReference type="PANTHER" id="PTHR30290:SF10">
    <property type="entry name" value="PERIPLASMIC OLIGOPEPTIDE-BINDING PROTEIN-RELATED"/>
    <property type="match status" value="1"/>
</dbReference>
<keyword evidence="8" id="KW-1185">Reference proteome</keyword>
<evidence type="ECO:0000313" key="8">
    <source>
        <dbReference type="Proteomes" id="UP000480350"/>
    </source>
</evidence>
<feature type="domain" description="Solute-binding protein family 5" evidence="6">
    <location>
        <begin position="81"/>
        <end position="466"/>
    </location>
</feature>
<proteinExistence type="inferred from homology"/>
<evidence type="ECO:0000259" key="6">
    <source>
        <dbReference type="Pfam" id="PF00496"/>
    </source>
</evidence>
<dbReference type="AlphaFoldDB" id="A0A7C9IMU5"/>
<dbReference type="GO" id="GO:1904680">
    <property type="term" value="F:peptide transmembrane transporter activity"/>
    <property type="evidence" value="ECO:0007669"/>
    <property type="project" value="TreeGrafter"/>
</dbReference>
<dbReference type="Proteomes" id="UP000480350">
    <property type="component" value="Unassembled WGS sequence"/>
</dbReference>
<dbReference type="PIRSF" id="PIRSF002741">
    <property type="entry name" value="MppA"/>
    <property type="match status" value="1"/>
</dbReference>
<gene>
    <name evidence="7" type="ORF">GQ651_03425</name>
</gene>
<dbReference type="GO" id="GO:0030288">
    <property type="term" value="C:outer membrane-bounded periplasmic space"/>
    <property type="evidence" value="ECO:0007669"/>
    <property type="project" value="TreeGrafter"/>
</dbReference>
<evidence type="ECO:0000256" key="5">
    <source>
        <dbReference type="SAM" id="SignalP"/>
    </source>
</evidence>
<evidence type="ECO:0000256" key="3">
    <source>
        <dbReference type="ARBA" id="ARBA00022448"/>
    </source>
</evidence>
<dbReference type="EMBL" id="WUPT01000001">
    <property type="protein sequence ID" value="MXQ06890.1"/>
    <property type="molecule type" value="Genomic_DNA"/>
</dbReference>
<dbReference type="InterPro" id="IPR000914">
    <property type="entry name" value="SBP_5_dom"/>
</dbReference>
<dbReference type="Gene3D" id="3.90.76.10">
    <property type="entry name" value="Dipeptide-binding Protein, Domain 1"/>
    <property type="match status" value="1"/>
</dbReference>
<dbReference type="FunFam" id="3.10.105.10:FF:000001">
    <property type="entry name" value="Oligopeptide ABC transporter, oligopeptide-binding protein"/>
    <property type="match status" value="1"/>
</dbReference>
<evidence type="ECO:0000256" key="4">
    <source>
        <dbReference type="ARBA" id="ARBA00022729"/>
    </source>
</evidence>
<protein>
    <submittedName>
        <fullName evidence="7">Oligopeptide ABC transporter substrate-binding protein OppA</fullName>
    </submittedName>
</protein>
<dbReference type="CDD" id="cd08504">
    <property type="entry name" value="PBP2_OppA"/>
    <property type="match status" value="1"/>
</dbReference>